<proteinExistence type="predicted"/>
<evidence type="ECO:0000313" key="1">
    <source>
        <dbReference type="EMBL" id="AVP99428.1"/>
    </source>
</evidence>
<dbReference type="Proteomes" id="UP000241074">
    <property type="component" value="Chromosome"/>
</dbReference>
<reference evidence="1 2" key="2">
    <citation type="submission" date="2018-03" db="EMBL/GenBank/DDBJ databases">
        <authorList>
            <person name="Keele B.F."/>
        </authorList>
    </citation>
    <scope>NUCLEOTIDE SEQUENCE [LARGE SCALE GENOMIC DNA]</scope>
    <source>
        <strain evidence="1 2">D13</strain>
    </source>
</reference>
<keyword evidence="2" id="KW-1185">Reference proteome</keyword>
<name>A0A2P1PX51_9GAMM</name>
<dbReference type="AlphaFoldDB" id="A0A2P1PX51"/>
<sequence length="200" mass="21790">MSIAWGSANAQLLPETTMATLHIRAELTYRDDIRARANASDAERWGSPWPAGFVDQWRQRRVGDDLVLRWTHVTACMQPAEPKQAGPCPGTYSVALEMPALRALEVPRKRDARNADGNPKYCTESGELLGAARIASAVGDDRADCLGVLKQGCVQFENGNTATLDLQFVAASVTEPLQACADVHVKERVTFSFGHPEAPE</sequence>
<accession>A0A2P1PX51</accession>
<dbReference type="EMBL" id="CP027860">
    <property type="protein sequence ID" value="AVP99428.1"/>
    <property type="molecule type" value="Genomic_DNA"/>
</dbReference>
<reference evidence="1 2" key="1">
    <citation type="submission" date="2018-03" db="EMBL/GenBank/DDBJ databases">
        <title>Ahniella affigens gen. nov., sp. nov., a gammaproteobacterium isolated from sandy soil near a stream.</title>
        <authorList>
            <person name="Ko Y."/>
            <person name="Kim J.-H."/>
        </authorList>
    </citation>
    <scope>NUCLEOTIDE SEQUENCE [LARGE SCALE GENOMIC DNA]</scope>
    <source>
        <strain evidence="1 2">D13</strain>
    </source>
</reference>
<evidence type="ECO:0000313" key="2">
    <source>
        <dbReference type="Proteomes" id="UP000241074"/>
    </source>
</evidence>
<gene>
    <name evidence="1" type="ORF">C7S18_20640</name>
</gene>
<organism evidence="1 2">
    <name type="scientific">Ahniella affigens</name>
    <dbReference type="NCBI Taxonomy" id="2021234"/>
    <lineage>
        <taxon>Bacteria</taxon>
        <taxon>Pseudomonadati</taxon>
        <taxon>Pseudomonadota</taxon>
        <taxon>Gammaproteobacteria</taxon>
        <taxon>Lysobacterales</taxon>
        <taxon>Rhodanobacteraceae</taxon>
        <taxon>Ahniella</taxon>
    </lineage>
</organism>
<protein>
    <submittedName>
        <fullName evidence="1">Uncharacterized protein</fullName>
    </submittedName>
</protein>
<dbReference type="KEGG" id="xba:C7S18_20640"/>